<keyword evidence="13" id="KW-0133">Cell shape</keyword>
<organism evidence="23">
    <name type="scientific">bioreactor metagenome</name>
    <dbReference type="NCBI Taxonomy" id="1076179"/>
    <lineage>
        <taxon>unclassified sequences</taxon>
        <taxon>metagenomes</taxon>
        <taxon>ecological metagenomes</taxon>
    </lineage>
</organism>
<evidence type="ECO:0000256" key="12">
    <source>
        <dbReference type="ARBA" id="ARBA00022857"/>
    </source>
</evidence>
<evidence type="ECO:0000313" key="23">
    <source>
        <dbReference type="EMBL" id="MPL88699.1"/>
    </source>
</evidence>
<dbReference type="InterPro" id="IPR036318">
    <property type="entry name" value="FAD-bd_PCMH-like_sf"/>
</dbReference>
<protein>
    <recommendedName>
        <fullName evidence="6">UDP-N-acetylmuramate dehydrogenase</fullName>
        <ecNumber evidence="6">1.3.1.98</ecNumber>
    </recommendedName>
</protein>
<feature type="domain" description="FAD-binding PCMH-type" evidence="22">
    <location>
        <begin position="458"/>
        <end position="630"/>
    </location>
</feature>
<dbReference type="InterPro" id="IPR006094">
    <property type="entry name" value="Oxid_FAD_bind_N"/>
</dbReference>
<dbReference type="GO" id="GO:0008762">
    <property type="term" value="F:UDP-N-acetylmuramate dehydrogenase activity"/>
    <property type="evidence" value="ECO:0007669"/>
    <property type="project" value="UniProtKB-EC"/>
</dbReference>
<proteinExistence type="inferred from homology"/>
<keyword evidence="11" id="KW-0274">FAD</keyword>
<evidence type="ECO:0000256" key="18">
    <source>
        <dbReference type="ARBA" id="ARBA00023306"/>
    </source>
</evidence>
<keyword evidence="10 21" id="KW-0812">Transmembrane</keyword>
<dbReference type="GO" id="GO:0030416">
    <property type="term" value="P:methylamine metabolic process"/>
    <property type="evidence" value="ECO:0007669"/>
    <property type="project" value="InterPro"/>
</dbReference>
<gene>
    <name evidence="23" type="primary">murB_10</name>
    <name evidence="23" type="ORF">SDC9_34725</name>
</gene>
<evidence type="ECO:0000256" key="17">
    <source>
        <dbReference type="ARBA" id="ARBA00023136"/>
    </source>
</evidence>
<evidence type="ECO:0000256" key="13">
    <source>
        <dbReference type="ARBA" id="ARBA00022960"/>
    </source>
</evidence>
<dbReference type="GO" id="GO:0071949">
    <property type="term" value="F:FAD binding"/>
    <property type="evidence" value="ECO:0007669"/>
    <property type="project" value="InterPro"/>
</dbReference>
<dbReference type="InterPro" id="IPR009908">
    <property type="entry name" value="Methylamine_util_MauE"/>
</dbReference>
<evidence type="ECO:0000256" key="15">
    <source>
        <dbReference type="ARBA" id="ARBA00022989"/>
    </source>
</evidence>
<dbReference type="InterPro" id="IPR016167">
    <property type="entry name" value="FAD-bd_PCMH_sub1"/>
</dbReference>
<dbReference type="EMBL" id="VSSQ01000263">
    <property type="protein sequence ID" value="MPL88699.1"/>
    <property type="molecule type" value="Genomic_DNA"/>
</dbReference>
<keyword evidence="18" id="KW-0131">Cell cycle</keyword>
<evidence type="ECO:0000256" key="5">
    <source>
        <dbReference type="ARBA" id="ARBA00004752"/>
    </source>
</evidence>
<dbReference type="SUPFAM" id="SSF56194">
    <property type="entry name" value="Uridine diphospho-N-Acetylenolpyruvylglucosamine reductase, MurB, C-terminal domain"/>
    <property type="match status" value="1"/>
</dbReference>
<dbReference type="Pfam" id="PF01565">
    <property type="entry name" value="FAD_binding_4"/>
    <property type="match status" value="1"/>
</dbReference>
<evidence type="ECO:0000256" key="8">
    <source>
        <dbReference type="ARBA" id="ARBA00022618"/>
    </source>
</evidence>
<dbReference type="Pfam" id="PF02873">
    <property type="entry name" value="MurB_C"/>
    <property type="match status" value="1"/>
</dbReference>
<dbReference type="GO" id="GO:0005829">
    <property type="term" value="C:cytosol"/>
    <property type="evidence" value="ECO:0007669"/>
    <property type="project" value="TreeGrafter"/>
</dbReference>
<dbReference type="NCBIfam" id="NF045576">
    <property type="entry name" value="BT_3928_fam"/>
    <property type="match status" value="1"/>
</dbReference>
<comment type="caution">
    <text evidence="23">The sequence shown here is derived from an EMBL/GenBank/DDBJ whole genome shotgun (WGS) entry which is preliminary data.</text>
</comment>
<evidence type="ECO:0000256" key="11">
    <source>
        <dbReference type="ARBA" id="ARBA00022827"/>
    </source>
</evidence>
<dbReference type="GO" id="GO:0009252">
    <property type="term" value="P:peptidoglycan biosynthetic process"/>
    <property type="evidence" value="ECO:0007669"/>
    <property type="project" value="UniProtKB-UniPathway"/>
</dbReference>
<dbReference type="InterPro" id="IPR011601">
    <property type="entry name" value="MurB_C"/>
</dbReference>
<dbReference type="HAMAP" id="MF_00037">
    <property type="entry name" value="MurB"/>
    <property type="match status" value="1"/>
</dbReference>
<comment type="catalytic activity">
    <reaction evidence="20">
        <text>UDP-N-acetyl-alpha-D-muramate + NADP(+) = UDP-N-acetyl-3-O-(1-carboxyvinyl)-alpha-D-glucosamine + NADPH + H(+)</text>
        <dbReference type="Rhea" id="RHEA:12248"/>
        <dbReference type="ChEBI" id="CHEBI:15378"/>
        <dbReference type="ChEBI" id="CHEBI:57783"/>
        <dbReference type="ChEBI" id="CHEBI:58349"/>
        <dbReference type="ChEBI" id="CHEBI:68483"/>
        <dbReference type="ChEBI" id="CHEBI:70757"/>
        <dbReference type="EC" id="1.3.1.98"/>
    </reaction>
</comment>
<dbReference type="GO" id="GO:0016020">
    <property type="term" value="C:membrane"/>
    <property type="evidence" value="ECO:0007669"/>
    <property type="project" value="UniProtKB-SubCell"/>
</dbReference>
<dbReference type="InterPro" id="IPR016166">
    <property type="entry name" value="FAD-bd_PCMH"/>
</dbReference>
<dbReference type="EC" id="1.3.1.98" evidence="6"/>
<keyword evidence="19" id="KW-0961">Cell wall biogenesis/degradation</keyword>
<keyword evidence="16 23" id="KW-0560">Oxidoreductase</keyword>
<evidence type="ECO:0000256" key="10">
    <source>
        <dbReference type="ARBA" id="ARBA00022692"/>
    </source>
</evidence>
<dbReference type="Gene3D" id="3.30.465.10">
    <property type="match status" value="1"/>
</dbReference>
<accession>A0A644VBH9</accession>
<keyword evidence="8" id="KW-0132">Cell division</keyword>
<evidence type="ECO:0000256" key="3">
    <source>
        <dbReference type="ARBA" id="ARBA00004141"/>
    </source>
</evidence>
<evidence type="ECO:0000256" key="16">
    <source>
        <dbReference type="ARBA" id="ARBA00023002"/>
    </source>
</evidence>
<comment type="cofactor">
    <cofactor evidence="1">
        <name>FAD</name>
        <dbReference type="ChEBI" id="CHEBI:57692"/>
    </cofactor>
</comment>
<keyword evidence="9" id="KW-0285">Flavoprotein</keyword>
<keyword evidence="14" id="KW-0573">Peptidoglycan synthesis</keyword>
<dbReference type="PANTHER" id="PTHR21071:SF4">
    <property type="entry name" value="UDP-N-ACETYLENOLPYRUVOYLGLUCOSAMINE REDUCTASE"/>
    <property type="match status" value="1"/>
</dbReference>
<dbReference type="AlphaFoldDB" id="A0A644VBH9"/>
<comment type="pathway">
    <text evidence="5">Cell wall biogenesis; peptidoglycan biosynthesis.</text>
</comment>
<evidence type="ECO:0000256" key="6">
    <source>
        <dbReference type="ARBA" id="ARBA00012518"/>
    </source>
</evidence>
<feature type="transmembrane region" description="Helical" evidence="21">
    <location>
        <begin position="49"/>
        <end position="72"/>
    </location>
</feature>
<evidence type="ECO:0000256" key="1">
    <source>
        <dbReference type="ARBA" id="ARBA00001974"/>
    </source>
</evidence>
<dbReference type="NCBIfam" id="NF000755">
    <property type="entry name" value="PRK00046.1"/>
    <property type="match status" value="1"/>
</dbReference>
<feature type="transmembrane region" description="Helical" evidence="21">
    <location>
        <begin position="79"/>
        <end position="98"/>
    </location>
</feature>
<sequence>MKFVRAIARVITGLVFLLAGFLKLADPVGNGLVVSEYLKIIGLTDMRTFALIMGLILSVIEALIGISILLGLRMRVATKALLVFMVFFTLLTLYLALANPISDCGCFGEAFKLTHWETFIKNIALLVASLIIYYQRGKFIPVAPPAWEWGTVVLYTMLLGGTGIYAINHLPLVDFTPFHTGTDLNEELARIRDPRRAEFITELIYEKEGKREKFSIDEIPDSTWTFIDSKTVPASVDRFPSLTDFAVSDSYGNYVTDSLLSLERVFITVIPYIDRLSASHYTTLKLIHNKIGDSSTPHIVLCGASGEIADSIKRAVGVDCDVYYTDFKTLIALNRSNGGVVYMAGGVIGAKWSMMDFTKLATSSGGISDIENADAELLSAERRIKETLIAEISILFILMLIVVMRFIFRFAYKHNMLQESAPQIEGTLIGKELIMKKVKDLKCSVVWRESLKARNTLGLDVYTDWYAAPAAEEELIELFSVEELKNMERLVIGSGSNILFKGDFGGIVIHPDMVEISVEGDNEDAVLLRAGAGVEWDYLVNYTVDRGWGGLENLSLIPGCVGASPVQNIGAYGAEAADSIMSVRYFDTVKLQMVEIDGADCKFGYRDSIFKRELKGRTIITSVLFKLMKYPVINGNYADLSDSLSKIENPGIADIREIVCRIRESKLPDPKIIGNAGSFFKNPVISSEKASVLKDKYPSLKIFPVSDGLSKVPAAWLIDQCGFKGMRRGNVGVHENQALVLLAFDGAKGKELLDLADEIRTAVKERFDIDIEPEVNIV</sequence>
<dbReference type="InterPro" id="IPR003170">
    <property type="entry name" value="MurB"/>
</dbReference>
<dbReference type="Gene3D" id="3.30.43.10">
    <property type="entry name" value="Uridine Diphospho-n-acetylenolpyruvylglucosamine Reductase, domain 2"/>
    <property type="match status" value="1"/>
</dbReference>
<dbReference type="Gene3D" id="3.90.78.10">
    <property type="entry name" value="UDP-N-acetylenolpyruvoylglucosamine reductase, C-terminal domain"/>
    <property type="match status" value="1"/>
</dbReference>
<dbReference type="PROSITE" id="PS51387">
    <property type="entry name" value="FAD_PCMH"/>
    <property type="match status" value="1"/>
</dbReference>
<evidence type="ECO:0000256" key="21">
    <source>
        <dbReference type="SAM" id="Phobius"/>
    </source>
</evidence>
<name>A0A644VBH9_9ZZZZ</name>
<dbReference type="InterPro" id="IPR016169">
    <property type="entry name" value="FAD-bd_PCMH_sub2"/>
</dbReference>
<dbReference type="PANTHER" id="PTHR21071">
    <property type="entry name" value="UDP-N-ACETYLENOLPYRUVOYLGLUCOSAMINE REDUCTASE"/>
    <property type="match status" value="1"/>
</dbReference>
<keyword evidence="7" id="KW-0963">Cytoplasm</keyword>
<evidence type="ECO:0000259" key="22">
    <source>
        <dbReference type="PROSITE" id="PS51387"/>
    </source>
</evidence>
<dbReference type="InterPro" id="IPR036635">
    <property type="entry name" value="MurB_C_sf"/>
</dbReference>
<keyword evidence="15 21" id="KW-1133">Transmembrane helix</keyword>
<dbReference type="SUPFAM" id="SSF56176">
    <property type="entry name" value="FAD-binding/transporter-associated domain-like"/>
    <property type="match status" value="1"/>
</dbReference>
<keyword evidence="12" id="KW-0521">NADP</keyword>
<dbReference type="UniPathway" id="UPA00219"/>
<dbReference type="GO" id="GO:0008360">
    <property type="term" value="P:regulation of cell shape"/>
    <property type="evidence" value="ECO:0007669"/>
    <property type="project" value="UniProtKB-KW"/>
</dbReference>
<comment type="subcellular location">
    <subcellularLocation>
        <location evidence="4">Cytoplasm</location>
    </subcellularLocation>
    <subcellularLocation>
        <location evidence="3">Membrane</location>
        <topology evidence="3">Multi-pass membrane protein</topology>
    </subcellularLocation>
</comment>
<keyword evidence="17 21" id="KW-0472">Membrane</keyword>
<dbReference type="NCBIfam" id="TIGR00179">
    <property type="entry name" value="murB"/>
    <property type="match status" value="1"/>
</dbReference>
<evidence type="ECO:0000256" key="2">
    <source>
        <dbReference type="ARBA" id="ARBA00003921"/>
    </source>
</evidence>
<reference evidence="23" key="1">
    <citation type="submission" date="2019-08" db="EMBL/GenBank/DDBJ databases">
        <authorList>
            <person name="Kucharzyk K."/>
            <person name="Murdoch R.W."/>
            <person name="Higgins S."/>
            <person name="Loffler F."/>
        </authorList>
    </citation>
    <scope>NUCLEOTIDE SEQUENCE</scope>
</reference>
<dbReference type="GO" id="GO:0071555">
    <property type="term" value="P:cell wall organization"/>
    <property type="evidence" value="ECO:0007669"/>
    <property type="project" value="UniProtKB-KW"/>
</dbReference>
<evidence type="ECO:0000256" key="14">
    <source>
        <dbReference type="ARBA" id="ARBA00022984"/>
    </source>
</evidence>
<dbReference type="GO" id="GO:0051301">
    <property type="term" value="P:cell division"/>
    <property type="evidence" value="ECO:0007669"/>
    <property type="project" value="UniProtKB-KW"/>
</dbReference>
<evidence type="ECO:0000256" key="4">
    <source>
        <dbReference type="ARBA" id="ARBA00004496"/>
    </source>
</evidence>
<feature type="transmembrane region" description="Helical" evidence="21">
    <location>
        <begin position="146"/>
        <end position="167"/>
    </location>
</feature>
<feature type="transmembrane region" description="Helical" evidence="21">
    <location>
        <begin position="388"/>
        <end position="408"/>
    </location>
</feature>
<evidence type="ECO:0000256" key="9">
    <source>
        <dbReference type="ARBA" id="ARBA00022630"/>
    </source>
</evidence>
<comment type="function">
    <text evidence="2">Cell wall formation.</text>
</comment>
<evidence type="ECO:0000256" key="20">
    <source>
        <dbReference type="ARBA" id="ARBA00048914"/>
    </source>
</evidence>
<evidence type="ECO:0000256" key="19">
    <source>
        <dbReference type="ARBA" id="ARBA00023316"/>
    </source>
</evidence>
<evidence type="ECO:0000256" key="7">
    <source>
        <dbReference type="ARBA" id="ARBA00022490"/>
    </source>
</evidence>
<dbReference type="Pfam" id="PF07291">
    <property type="entry name" value="MauE"/>
    <property type="match status" value="1"/>
</dbReference>